<organism evidence="1 2">
    <name type="scientific">Imshaugia aleurites</name>
    <dbReference type="NCBI Taxonomy" id="172621"/>
    <lineage>
        <taxon>Eukaryota</taxon>
        <taxon>Fungi</taxon>
        <taxon>Dikarya</taxon>
        <taxon>Ascomycota</taxon>
        <taxon>Pezizomycotina</taxon>
        <taxon>Lecanoromycetes</taxon>
        <taxon>OSLEUM clade</taxon>
        <taxon>Lecanoromycetidae</taxon>
        <taxon>Lecanorales</taxon>
        <taxon>Lecanorineae</taxon>
        <taxon>Parmeliaceae</taxon>
        <taxon>Imshaugia</taxon>
    </lineage>
</organism>
<comment type="caution">
    <text evidence="1">The sequence shown here is derived from an EMBL/GenBank/DDBJ whole genome shotgun (WGS) entry which is preliminary data.</text>
</comment>
<dbReference type="Proteomes" id="UP000664534">
    <property type="component" value="Unassembled WGS sequence"/>
</dbReference>
<gene>
    <name evidence="1" type="ORF">IMSHALPRED_008074</name>
</gene>
<evidence type="ECO:0000313" key="2">
    <source>
        <dbReference type="Proteomes" id="UP000664534"/>
    </source>
</evidence>
<dbReference type="AlphaFoldDB" id="A0A8H3FYN3"/>
<keyword evidence="2" id="KW-1185">Reference proteome</keyword>
<proteinExistence type="predicted"/>
<sequence length="119" mass="14025">MATTMNRPFESNNNLGTVEFQLTQPLHLLDDLKETDSMSTVLTRCFEFFDDSSRIDYCPNQCAMKKKGYNMRDILVVEDQLPFILILGSGFHQDQETRQRPQTFDDRVEIHYRDNFGHR</sequence>
<evidence type="ECO:0000313" key="1">
    <source>
        <dbReference type="EMBL" id="CAF9930043.1"/>
    </source>
</evidence>
<name>A0A8H3FYN3_9LECA</name>
<accession>A0A8H3FYN3</accession>
<dbReference type="EMBL" id="CAJPDT010000055">
    <property type="protein sequence ID" value="CAF9930043.1"/>
    <property type="molecule type" value="Genomic_DNA"/>
</dbReference>
<reference evidence="1" key="1">
    <citation type="submission" date="2021-03" db="EMBL/GenBank/DDBJ databases">
        <authorList>
            <person name="Tagirdzhanova G."/>
        </authorList>
    </citation>
    <scope>NUCLEOTIDE SEQUENCE</scope>
</reference>
<protein>
    <submittedName>
        <fullName evidence="1">Uncharacterized protein</fullName>
    </submittedName>
</protein>